<evidence type="ECO:0000256" key="3">
    <source>
        <dbReference type="ARBA" id="ARBA00020573"/>
    </source>
</evidence>
<dbReference type="Pfam" id="PF13505">
    <property type="entry name" value="OMP_b-brl"/>
    <property type="match status" value="1"/>
</dbReference>
<dbReference type="GO" id="GO:0044384">
    <property type="term" value="C:host outer membrane"/>
    <property type="evidence" value="ECO:0007669"/>
    <property type="project" value="InterPro"/>
</dbReference>
<evidence type="ECO:0000256" key="8">
    <source>
        <dbReference type="ARBA" id="ARBA00023237"/>
    </source>
</evidence>
<gene>
    <name evidence="11" type="primary">ompX</name>
    <name evidence="11" type="ORF">CYR34_12000</name>
</gene>
<evidence type="ECO:0000256" key="2">
    <source>
        <dbReference type="ARBA" id="ARBA00011041"/>
    </source>
</evidence>
<proteinExistence type="inferred from homology"/>
<feature type="signal peptide" evidence="9">
    <location>
        <begin position="1"/>
        <end position="23"/>
    </location>
</feature>
<sequence>MKKIACLSALACVLAVGATNAFAGDSTVTAGYAQGDAQGVANKANGFNLKYRYDFDNTNPLGVIGSFTYIEHDDTASDVYSKGQYYGITAGPVYRLNDWASIYGVIGVGYGKFDNNVVNAATADNRDKQSSSDYGFSYGAGLQFNPIENVALDVSYEQSRIRNVDVGTWIAGVGYRF</sequence>
<keyword evidence="6 9" id="KW-0732">Signal</keyword>
<dbReference type="EMBL" id="PJZK01000011">
    <property type="protein sequence ID" value="PLR48859.1"/>
    <property type="molecule type" value="Genomic_DNA"/>
</dbReference>
<dbReference type="Gene3D" id="2.40.160.20">
    <property type="match status" value="1"/>
</dbReference>
<protein>
    <recommendedName>
        <fullName evidence="3">Outer membrane protein X</fullName>
    </recommendedName>
</protein>
<feature type="chain" id="PRO_5014691453" description="Outer membrane protein X" evidence="9">
    <location>
        <begin position="24"/>
        <end position="177"/>
    </location>
</feature>
<evidence type="ECO:0000256" key="7">
    <source>
        <dbReference type="ARBA" id="ARBA00023136"/>
    </source>
</evidence>
<dbReference type="OrthoDB" id="6504170at2"/>
<organism evidence="11 12">
    <name type="scientific">Chimaeribacter arupi</name>
    <dbReference type="NCBI Taxonomy" id="2060066"/>
    <lineage>
        <taxon>Bacteria</taxon>
        <taxon>Pseudomonadati</taxon>
        <taxon>Pseudomonadota</taxon>
        <taxon>Gammaproteobacteria</taxon>
        <taxon>Enterobacterales</taxon>
        <taxon>Yersiniaceae</taxon>
        <taxon>Chimaeribacter</taxon>
    </lineage>
</organism>
<dbReference type="InterPro" id="IPR027385">
    <property type="entry name" value="Beta-barrel_OMP"/>
</dbReference>
<evidence type="ECO:0000256" key="9">
    <source>
        <dbReference type="SAM" id="SignalP"/>
    </source>
</evidence>
<comment type="subcellular location">
    <subcellularLocation>
        <location evidence="1">Cell outer membrane</location>
        <topology evidence="1">Multi-pass membrane protein</topology>
    </subcellularLocation>
</comment>
<evidence type="ECO:0000256" key="1">
    <source>
        <dbReference type="ARBA" id="ARBA00004571"/>
    </source>
</evidence>
<dbReference type="AlphaFoldDB" id="A0A2N5EM37"/>
<dbReference type="InterPro" id="IPR000758">
    <property type="entry name" value="Enterovir_OMP"/>
</dbReference>
<keyword evidence="8" id="KW-0998">Cell outer membrane</keyword>
<evidence type="ECO:0000313" key="12">
    <source>
        <dbReference type="Proteomes" id="UP000234626"/>
    </source>
</evidence>
<comment type="caution">
    <text evidence="11">The sequence shown here is derived from an EMBL/GenBank/DDBJ whole genome shotgun (WGS) entry which is preliminary data.</text>
</comment>
<keyword evidence="5" id="KW-0812">Transmembrane</keyword>
<dbReference type="GO" id="GO:0009279">
    <property type="term" value="C:cell outer membrane"/>
    <property type="evidence" value="ECO:0007669"/>
    <property type="project" value="UniProtKB-SubCell"/>
</dbReference>
<dbReference type="PROSITE" id="PS00695">
    <property type="entry name" value="ENT_VIR_OMP_2"/>
    <property type="match status" value="1"/>
</dbReference>
<dbReference type="Proteomes" id="UP000234626">
    <property type="component" value="Unassembled WGS sequence"/>
</dbReference>
<dbReference type="RefSeq" id="WP_072926010.1">
    <property type="nucleotide sequence ID" value="NZ_CP119395.1"/>
</dbReference>
<dbReference type="PANTHER" id="PTHR35892:SF3">
    <property type="entry name" value="OUTER MEMBRANE PROTEIN X"/>
    <property type="match status" value="1"/>
</dbReference>
<dbReference type="PRINTS" id="PR00316">
    <property type="entry name" value="ENTEROVIROMP"/>
</dbReference>
<evidence type="ECO:0000256" key="5">
    <source>
        <dbReference type="ARBA" id="ARBA00022692"/>
    </source>
</evidence>
<name>A0A2N5EM37_9GAMM</name>
<dbReference type="NCBIfam" id="NF006917">
    <property type="entry name" value="PRK09408.1"/>
    <property type="match status" value="1"/>
</dbReference>
<feature type="domain" description="Outer membrane protein beta-barrel" evidence="10">
    <location>
        <begin position="9"/>
        <end position="177"/>
    </location>
</feature>
<keyword evidence="12" id="KW-1185">Reference proteome</keyword>
<comment type="similarity">
    <text evidence="2">Belongs to the outer membrane OOP (TC 1.B.6) superfamily. OmpX family.</text>
</comment>
<evidence type="ECO:0000313" key="11">
    <source>
        <dbReference type="EMBL" id="PLR48859.1"/>
    </source>
</evidence>
<dbReference type="PANTHER" id="PTHR35892">
    <property type="entry name" value="OUTER MEMBRANE PROTEIN PAGN-RELATED"/>
    <property type="match status" value="1"/>
</dbReference>
<accession>A0A2N5EM37</accession>
<keyword evidence="7" id="KW-0472">Membrane</keyword>
<dbReference type="InterPro" id="IPR051723">
    <property type="entry name" value="Bact_OM_Invasion-Related"/>
</dbReference>
<reference evidence="11 12" key="1">
    <citation type="submission" date="2017-12" db="EMBL/GenBank/DDBJ databases">
        <title>Characterization of six clinical isolates of Enterochimera gen. nov., a novel genus of the Yersiniaciae family and the three species Enterochimera arupensis sp. nov., Enterochimera coloradensis sp. nov, and Enterochimera californica sp. nov.</title>
        <authorList>
            <person name="Rossi A."/>
            <person name="Fisher M."/>
        </authorList>
    </citation>
    <scope>NUCLEOTIDE SEQUENCE [LARGE SCALE GENOMIC DNA]</scope>
    <source>
        <strain evidence="11 12">2016Iso1</strain>
    </source>
</reference>
<dbReference type="SUPFAM" id="SSF56925">
    <property type="entry name" value="OMPA-like"/>
    <property type="match status" value="1"/>
</dbReference>
<evidence type="ECO:0000256" key="6">
    <source>
        <dbReference type="ARBA" id="ARBA00022729"/>
    </source>
</evidence>
<evidence type="ECO:0000259" key="10">
    <source>
        <dbReference type="Pfam" id="PF13505"/>
    </source>
</evidence>
<keyword evidence="4" id="KW-1134">Transmembrane beta strand</keyword>
<dbReference type="InterPro" id="IPR011250">
    <property type="entry name" value="OMP/PagP_B-barrel"/>
</dbReference>
<evidence type="ECO:0000256" key="4">
    <source>
        <dbReference type="ARBA" id="ARBA00022452"/>
    </source>
</evidence>